<proteinExistence type="predicted"/>
<feature type="region of interest" description="Disordered" evidence="3">
    <location>
        <begin position="132"/>
        <end position="196"/>
    </location>
</feature>
<dbReference type="Gene3D" id="2.40.50.140">
    <property type="entry name" value="Nucleic acid-binding proteins"/>
    <property type="match status" value="1"/>
</dbReference>
<dbReference type="InterPro" id="IPR000424">
    <property type="entry name" value="Primosome_PriB/ssb"/>
</dbReference>
<evidence type="ECO:0000313" key="5">
    <source>
        <dbReference type="Proteomes" id="UP001595834"/>
    </source>
</evidence>
<organism evidence="4 5">
    <name type="scientific">Streptomyces mauvecolor</name>
    <dbReference type="NCBI Taxonomy" id="58345"/>
    <lineage>
        <taxon>Bacteria</taxon>
        <taxon>Bacillati</taxon>
        <taxon>Actinomycetota</taxon>
        <taxon>Actinomycetes</taxon>
        <taxon>Kitasatosporales</taxon>
        <taxon>Streptomycetaceae</taxon>
        <taxon>Streptomyces</taxon>
    </lineage>
</organism>
<dbReference type="PROSITE" id="PS50935">
    <property type="entry name" value="SSB"/>
    <property type="match status" value="1"/>
</dbReference>
<evidence type="ECO:0000256" key="3">
    <source>
        <dbReference type="SAM" id="MobiDB-lite"/>
    </source>
</evidence>
<protein>
    <submittedName>
        <fullName evidence="4">Single-stranded DNA-binding protein</fullName>
    </submittedName>
</protein>
<keyword evidence="1 2" id="KW-0238">DNA-binding</keyword>
<accession>A0ABV9UKY2</accession>
<dbReference type="Pfam" id="PF00436">
    <property type="entry name" value="SSB"/>
    <property type="match status" value="1"/>
</dbReference>
<dbReference type="InterPro" id="IPR012340">
    <property type="entry name" value="NA-bd_OB-fold"/>
</dbReference>
<dbReference type="RefSeq" id="WP_344378763.1">
    <property type="nucleotide sequence ID" value="NZ_BAAASQ010000023.1"/>
</dbReference>
<feature type="compositionally biased region" description="Low complexity" evidence="3">
    <location>
        <begin position="140"/>
        <end position="152"/>
    </location>
</feature>
<gene>
    <name evidence="4" type="ORF">ACFPFX_14970</name>
</gene>
<evidence type="ECO:0000313" key="4">
    <source>
        <dbReference type="EMBL" id="MFC4957588.1"/>
    </source>
</evidence>
<dbReference type="SUPFAM" id="SSF50249">
    <property type="entry name" value="Nucleic acid-binding proteins"/>
    <property type="match status" value="1"/>
</dbReference>
<dbReference type="EMBL" id="JBHSIZ010000016">
    <property type="protein sequence ID" value="MFC4957588.1"/>
    <property type="molecule type" value="Genomic_DNA"/>
</dbReference>
<evidence type="ECO:0000256" key="2">
    <source>
        <dbReference type="PROSITE-ProRule" id="PRU00252"/>
    </source>
</evidence>
<evidence type="ECO:0000256" key="1">
    <source>
        <dbReference type="ARBA" id="ARBA00023125"/>
    </source>
</evidence>
<reference evidence="5" key="1">
    <citation type="journal article" date="2019" name="Int. J. Syst. Evol. Microbiol.">
        <title>The Global Catalogue of Microorganisms (GCM) 10K type strain sequencing project: providing services to taxonomists for standard genome sequencing and annotation.</title>
        <authorList>
            <consortium name="The Broad Institute Genomics Platform"/>
            <consortium name="The Broad Institute Genome Sequencing Center for Infectious Disease"/>
            <person name="Wu L."/>
            <person name="Ma J."/>
        </authorList>
    </citation>
    <scope>NUCLEOTIDE SEQUENCE [LARGE SCALE GENOMIC DNA]</scope>
    <source>
        <strain evidence="5">CCM 7224</strain>
    </source>
</reference>
<sequence length="196" mass="20557">MNETMVTLVGNVATQVEWRESATGGAARFRLAVTARRFDREKQSWVDGATSFYTVWAARALGMNLTGSVAIGEPLLVHGRLKVRDEERGDGPRWFSADVDAVAIGHDMSRGTTAFRRVFKGEAALVERAGIQGAEGGPAPGREPAPAGAGQPISASGVPAVVWESATSTAPATTPTGVRPRALEGAARGSGRMVEQ</sequence>
<dbReference type="CDD" id="cd04496">
    <property type="entry name" value="SSB_OBF"/>
    <property type="match status" value="1"/>
</dbReference>
<dbReference type="Proteomes" id="UP001595834">
    <property type="component" value="Unassembled WGS sequence"/>
</dbReference>
<feature type="compositionally biased region" description="Low complexity" evidence="3">
    <location>
        <begin position="165"/>
        <end position="176"/>
    </location>
</feature>
<comment type="caution">
    <text evidence="4">The sequence shown here is derived from an EMBL/GenBank/DDBJ whole genome shotgun (WGS) entry which is preliminary data.</text>
</comment>
<keyword evidence="5" id="KW-1185">Reference proteome</keyword>
<dbReference type="GO" id="GO:0003677">
    <property type="term" value="F:DNA binding"/>
    <property type="evidence" value="ECO:0007669"/>
    <property type="project" value="UniProtKB-KW"/>
</dbReference>
<name>A0ABV9UKY2_9ACTN</name>